<organism evidence="2 3">
    <name type="scientific">Streptomyces misionensis</name>
    <dbReference type="NCBI Taxonomy" id="67331"/>
    <lineage>
        <taxon>Bacteria</taxon>
        <taxon>Bacillati</taxon>
        <taxon>Actinomycetota</taxon>
        <taxon>Actinomycetes</taxon>
        <taxon>Kitasatosporales</taxon>
        <taxon>Streptomycetaceae</taxon>
        <taxon>Streptomyces</taxon>
    </lineage>
</organism>
<evidence type="ECO:0000256" key="1">
    <source>
        <dbReference type="SAM" id="MobiDB-lite"/>
    </source>
</evidence>
<accession>A0A1H5GY55</accession>
<dbReference type="InterPro" id="IPR045998">
    <property type="entry name" value="DUF5954"/>
</dbReference>
<feature type="compositionally biased region" description="Basic and acidic residues" evidence="1">
    <location>
        <begin position="339"/>
        <end position="357"/>
    </location>
</feature>
<dbReference type="EMBL" id="FNTD01000004">
    <property type="protein sequence ID" value="SEE20649.1"/>
    <property type="molecule type" value="Genomic_DNA"/>
</dbReference>
<evidence type="ECO:0000313" key="3">
    <source>
        <dbReference type="Proteomes" id="UP000182375"/>
    </source>
</evidence>
<name>A0A1H5GY55_9ACTN</name>
<protein>
    <recommendedName>
        <fullName evidence="4">PE-PGRS family protein</fullName>
    </recommendedName>
</protein>
<feature type="region of interest" description="Disordered" evidence="1">
    <location>
        <begin position="320"/>
        <end position="380"/>
    </location>
</feature>
<dbReference type="AlphaFoldDB" id="A0A1H5GY55"/>
<dbReference type="Pfam" id="PF19379">
    <property type="entry name" value="DUF5954"/>
    <property type="match status" value="1"/>
</dbReference>
<sequence length="380" mass="41991">MDPGDVRPGAVRPVVVRVPVAPVEAAMEADAADAVLSAGEVAVRGPLFGVVAQRPEDGQCWRVVVPVTAGFPQMSRDSLNSLLWFRAKDEAKDRAERRALLAAVARLETEPVDELTVLGTRYRVVRAEEYAGSGVNGIELPRPTDPEPLVPDWGLGPRERRVDADLVLDPDAPLTPALATERLALRNFVYAGSRFPDHVIEESRRALRTHPDVLLLPTTFAVVERDGRGWEPVSRAHPTAHAARRSLDFFLTWLEPRTQGLLPVDADREADARTEVARNPDAPPELVAYAEASERLRTGRCNELEVFDTTYRIIRSRRMLRWGPDGPEGPRPSDTGNHPPERIHPVLDEDGIVHHDADEDGEDEYAEDKDGKDEDGQGRG</sequence>
<proteinExistence type="predicted"/>
<evidence type="ECO:0000313" key="2">
    <source>
        <dbReference type="EMBL" id="SEE20649.1"/>
    </source>
</evidence>
<dbReference type="Proteomes" id="UP000182375">
    <property type="component" value="Unassembled WGS sequence"/>
</dbReference>
<evidence type="ECO:0008006" key="4">
    <source>
        <dbReference type="Google" id="ProtNLM"/>
    </source>
</evidence>
<reference evidence="2 3" key="1">
    <citation type="submission" date="2016-10" db="EMBL/GenBank/DDBJ databases">
        <authorList>
            <person name="de Groot N.N."/>
        </authorList>
    </citation>
    <scope>NUCLEOTIDE SEQUENCE [LARGE SCALE GENOMIC DNA]</scope>
    <source>
        <strain evidence="2 3">DSM 40306</strain>
    </source>
</reference>
<dbReference type="RefSeq" id="WP_074995593.1">
    <property type="nucleotide sequence ID" value="NZ_FNTD01000004.1"/>
</dbReference>
<dbReference type="GeneID" id="95516268"/>
<feature type="compositionally biased region" description="Basic and acidic residues" evidence="1">
    <location>
        <begin position="368"/>
        <end position="380"/>
    </location>
</feature>
<gene>
    <name evidence="2" type="ORF">SAMN04490357_7278</name>
</gene>
<feature type="compositionally biased region" description="Acidic residues" evidence="1">
    <location>
        <begin position="358"/>
        <end position="367"/>
    </location>
</feature>